<gene>
    <name evidence="6" type="ORF">G9272_37320</name>
</gene>
<dbReference type="InterPro" id="IPR042099">
    <property type="entry name" value="ANL_N_sf"/>
</dbReference>
<keyword evidence="2" id="KW-0436">Ligase</keyword>
<feature type="domain" description="AMP-binding enzyme C-terminal" evidence="5">
    <location>
        <begin position="430"/>
        <end position="505"/>
    </location>
</feature>
<dbReference type="InterPro" id="IPR000873">
    <property type="entry name" value="AMP-dep_synth/lig_dom"/>
</dbReference>
<sequence length="533" mass="56498">MNISMLSDMAAEGFGDRVVIGRADDGLTARRLRELAVGGAHLVRAADADAIVYLAANGPALPVALFAAARAGVPLVPVNYRLGEAQLDALLANHPRALGIADPEHGEALRRAGLPAHSPAEWLARAARNPGRPAAADDPPQPVSPQPVSPHSASPQPASPQSAPPAVLIYTSGTTSAPKGVLLRHHHLVSYVLGTVEFAGADPDAAALVSVPPYHIAAVSSVLTNLYAGRRTLTLEQFTPDGWLGLVREQRITHAMVVPTMLARIMDTRGLDRSVPSLRALAYGGARMPVRVVETALRVWPHVDFVNAYGLTETSSTITVLGPREHRTAVASDDPVVRARLGSAGLPVPGVELEVRDASGAVAAPGGTGQIWVRGEQVSGEYAGQGTAVDERGFFHTRDQGRVDRDGYLHIEGRADDTIIRGAENIAPAEIEDVLLDHPDVLDAVVVGVPDEEWGQRIEAVVVLRDGVATDADALRAQVRGMLRGSKTPDRITRWPELPRTATGKLVRRDIVEALAADRRTPPGGRRPTGTRP</sequence>
<dbReference type="Proteomes" id="UP000502665">
    <property type="component" value="Chromosome"/>
</dbReference>
<evidence type="ECO:0000259" key="5">
    <source>
        <dbReference type="Pfam" id="PF13193"/>
    </source>
</evidence>
<feature type="compositionally biased region" description="Low complexity" evidence="3">
    <location>
        <begin position="149"/>
        <end position="166"/>
    </location>
</feature>
<comment type="similarity">
    <text evidence="1">Belongs to the ATP-dependent AMP-binding enzyme family.</text>
</comment>
<dbReference type="PROSITE" id="PS00455">
    <property type="entry name" value="AMP_BINDING"/>
    <property type="match status" value="1"/>
</dbReference>
<reference evidence="6" key="1">
    <citation type="submission" date="2020-03" db="EMBL/GenBank/DDBJ databases">
        <title>Molecular networking-based the target discovery of potent antiproliferative macrolactams: 5/6/7/16 polycyclic ansamycins and glycosylated trienomycin from Streptomyces cacaoi subsp. asoensis.</title>
        <authorList>
            <person name="Liu L.-L."/>
        </authorList>
    </citation>
    <scope>NUCLEOTIDE SEQUENCE [LARGE SCALE GENOMIC DNA]</scope>
    <source>
        <strain evidence="6">H2S5</strain>
    </source>
</reference>
<accession>A0A6M4WXK3</accession>
<dbReference type="RefSeq" id="WP_171400592.1">
    <property type="nucleotide sequence ID" value="NZ_CP049838.1"/>
</dbReference>
<evidence type="ECO:0000313" key="7">
    <source>
        <dbReference type="Proteomes" id="UP000502665"/>
    </source>
</evidence>
<evidence type="ECO:0000313" key="6">
    <source>
        <dbReference type="EMBL" id="QJT05270.1"/>
    </source>
</evidence>
<evidence type="ECO:0000256" key="3">
    <source>
        <dbReference type="SAM" id="MobiDB-lite"/>
    </source>
</evidence>
<feature type="compositionally biased region" description="Pro residues" evidence="3">
    <location>
        <begin position="139"/>
        <end position="148"/>
    </location>
</feature>
<dbReference type="GO" id="GO:0031956">
    <property type="term" value="F:medium-chain fatty acid-CoA ligase activity"/>
    <property type="evidence" value="ECO:0007669"/>
    <property type="project" value="TreeGrafter"/>
</dbReference>
<dbReference type="Pfam" id="PF00501">
    <property type="entry name" value="AMP-binding"/>
    <property type="match status" value="1"/>
</dbReference>
<organism evidence="6 7">
    <name type="scientific">Streptomyces asoensis</name>
    <dbReference type="NCBI Taxonomy" id="249586"/>
    <lineage>
        <taxon>Bacteria</taxon>
        <taxon>Bacillati</taxon>
        <taxon>Actinomycetota</taxon>
        <taxon>Actinomycetes</taxon>
        <taxon>Kitasatosporales</taxon>
        <taxon>Streptomycetaceae</taxon>
        <taxon>Streptomyces</taxon>
    </lineage>
</organism>
<dbReference type="InterPro" id="IPR025110">
    <property type="entry name" value="AMP-bd_C"/>
</dbReference>
<evidence type="ECO:0000256" key="2">
    <source>
        <dbReference type="ARBA" id="ARBA00022598"/>
    </source>
</evidence>
<feature type="region of interest" description="Disordered" evidence="3">
    <location>
        <begin position="129"/>
        <end position="166"/>
    </location>
</feature>
<dbReference type="PANTHER" id="PTHR43201">
    <property type="entry name" value="ACYL-COA SYNTHETASE"/>
    <property type="match status" value="1"/>
</dbReference>
<keyword evidence="7" id="KW-1185">Reference proteome</keyword>
<dbReference type="SUPFAM" id="SSF56801">
    <property type="entry name" value="Acetyl-CoA synthetase-like"/>
    <property type="match status" value="1"/>
</dbReference>
<dbReference type="Pfam" id="PF13193">
    <property type="entry name" value="AMP-binding_C"/>
    <property type="match status" value="1"/>
</dbReference>
<feature type="domain" description="AMP-dependent synthetase/ligase" evidence="4">
    <location>
        <begin position="10"/>
        <end position="382"/>
    </location>
</feature>
<name>A0A6M4WXK3_9ACTN</name>
<dbReference type="Gene3D" id="3.30.300.30">
    <property type="match status" value="1"/>
</dbReference>
<dbReference type="PANTHER" id="PTHR43201:SF5">
    <property type="entry name" value="MEDIUM-CHAIN ACYL-COA LIGASE ACSF2, MITOCHONDRIAL"/>
    <property type="match status" value="1"/>
</dbReference>
<dbReference type="InterPro" id="IPR020845">
    <property type="entry name" value="AMP-binding_CS"/>
</dbReference>
<dbReference type="GO" id="GO:0006631">
    <property type="term" value="P:fatty acid metabolic process"/>
    <property type="evidence" value="ECO:0007669"/>
    <property type="project" value="TreeGrafter"/>
</dbReference>
<dbReference type="Gene3D" id="3.40.50.12780">
    <property type="entry name" value="N-terminal domain of ligase-like"/>
    <property type="match status" value="1"/>
</dbReference>
<protein>
    <submittedName>
        <fullName evidence="6">AMP-binding protein</fullName>
    </submittedName>
</protein>
<dbReference type="CDD" id="cd04433">
    <property type="entry name" value="AFD_class_I"/>
    <property type="match status" value="1"/>
</dbReference>
<dbReference type="EMBL" id="CP049838">
    <property type="protein sequence ID" value="QJT05270.1"/>
    <property type="molecule type" value="Genomic_DNA"/>
</dbReference>
<evidence type="ECO:0000259" key="4">
    <source>
        <dbReference type="Pfam" id="PF00501"/>
    </source>
</evidence>
<proteinExistence type="inferred from homology"/>
<dbReference type="AlphaFoldDB" id="A0A6M4WXK3"/>
<dbReference type="InterPro" id="IPR045851">
    <property type="entry name" value="AMP-bd_C_sf"/>
</dbReference>
<evidence type="ECO:0000256" key="1">
    <source>
        <dbReference type="ARBA" id="ARBA00006432"/>
    </source>
</evidence>